<dbReference type="Proteomes" id="UP001519460">
    <property type="component" value="Unassembled WGS sequence"/>
</dbReference>
<evidence type="ECO:0000313" key="4">
    <source>
        <dbReference type="Proteomes" id="UP001519460"/>
    </source>
</evidence>
<dbReference type="PROSITE" id="PS00524">
    <property type="entry name" value="SMB_1"/>
    <property type="match status" value="1"/>
</dbReference>
<name>A0ABD0K8R7_9CAEN</name>
<protein>
    <recommendedName>
        <fullName evidence="2">SMB domain-containing protein</fullName>
    </recommendedName>
</protein>
<dbReference type="SUPFAM" id="SSF90188">
    <property type="entry name" value="Somatomedin B domain"/>
    <property type="match status" value="1"/>
</dbReference>
<dbReference type="InterPro" id="IPR036024">
    <property type="entry name" value="Somatomedin_B-like_dom_sf"/>
</dbReference>
<dbReference type="InterPro" id="IPR001212">
    <property type="entry name" value="Somatomedin_B_dom"/>
</dbReference>
<accession>A0ABD0K8R7</accession>
<organism evidence="3 4">
    <name type="scientific">Batillaria attramentaria</name>
    <dbReference type="NCBI Taxonomy" id="370345"/>
    <lineage>
        <taxon>Eukaryota</taxon>
        <taxon>Metazoa</taxon>
        <taxon>Spiralia</taxon>
        <taxon>Lophotrochozoa</taxon>
        <taxon>Mollusca</taxon>
        <taxon>Gastropoda</taxon>
        <taxon>Caenogastropoda</taxon>
        <taxon>Sorbeoconcha</taxon>
        <taxon>Cerithioidea</taxon>
        <taxon>Batillariidae</taxon>
        <taxon>Batillaria</taxon>
    </lineage>
</organism>
<sequence>MTEKSAKIPASRTFVVRSALQGRIVATAGTTYCAVAILGTECYCDIFCNETAYDCCPDYWAHCHGVTRAPTLRPTTLPTPRTTRPEASKLTFSCIPISVPRCASPAKKTGMCAIKTKSLEFGETLSGILA</sequence>
<keyword evidence="4" id="KW-1185">Reference proteome</keyword>
<evidence type="ECO:0000259" key="2">
    <source>
        <dbReference type="PROSITE" id="PS00524"/>
    </source>
</evidence>
<reference evidence="3 4" key="1">
    <citation type="journal article" date="2023" name="Sci. Data">
        <title>Genome assembly of the Korean intertidal mud-creeper Batillaria attramentaria.</title>
        <authorList>
            <person name="Patra A.K."/>
            <person name="Ho P.T."/>
            <person name="Jun S."/>
            <person name="Lee S.J."/>
            <person name="Kim Y."/>
            <person name="Won Y.J."/>
        </authorList>
    </citation>
    <scope>NUCLEOTIDE SEQUENCE [LARGE SCALE GENOMIC DNA]</scope>
    <source>
        <strain evidence="3">Wonlab-2016</strain>
    </source>
</reference>
<proteinExistence type="predicted"/>
<keyword evidence="1" id="KW-1015">Disulfide bond</keyword>
<comment type="caution">
    <text evidence="3">The sequence shown here is derived from an EMBL/GenBank/DDBJ whole genome shotgun (WGS) entry which is preliminary data.</text>
</comment>
<feature type="domain" description="SMB" evidence="2">
    <location>
        <begin position="42"/>
        <end position="63"/>
    </location>
</feature>
<dbReference type="EMBL" id="JACVVK020000226">
    <property type="protein sequence ID" value="KAK7483458.1"/>
    <property type="molecule type" value="Genomic_DNA"/>
</dbReference>
<dbReference type="AlphaFoldDB" id="A0ABD0K8R7"/>
<evidence type="ECO:0000256" key="1">
    <source>
        <dbReference type="ARBA" id="ARBA00023157"/>
    </source>
</evidence>
<evidence type="ECO:0000313" key="3">
    <source>
        <dbReference type="EMBL" id="KAK7483458.1"/>
    </source>
</evidence>
<gene>
    <name evidence="3" type="ORF">BaRGS_00025257</name>
</gene>